<evidence type="ECO:0000256" key="4">
    <source>
        <dbReference type="ARBA" id="ARBA00022989"/>
    </source>
</evidence>
<evidence type="ECO:0000256" key="6">
    <source>
        <dbReference type="ARBA" id="ARBA00023136"/>
    </source>
</evidence>
<keyword evidence="11" id="KW-1185">Reference proteome</keyword>
<feature type="transmembrane region" description="Helical" evidence="8">
    <location>
        <begin position="187"/>
        <end position="206"/>
    </location>
</feature>
<evidence type="ECO:0000313" key="11">
    <source>
        <dbReference type="Proteomes" id="UP001163823"/>
    </source>
</evidence>
<evidence type="ECO:0000256" key="5">
    <source>
        <dbReference type="ARBA" id="ARBA00023043"/>
    </source>
</evidence>
<reference evidence="10" key="1">
    <citation type="journal article" date="2023" name="Science">
        <title>Elucidation of the pathway for biosynthesis of saponin adjuvants from the soapbark tree.</title>
        <authorList>
            <person name="Reed J."/>
            <person name="Orme A."/>
            <person name="El-Demerdash A."/>
            <person name="Owen C."/>
            <person name="Martin L.B.B."/>
            <person name="Misra R.C."/>
            <person name="Kikuchi S."/>
            <person name="Rejzek M."/>
            <person name="Martin A.C."/>
            <person name="Harkess A."/>
            <person name="Leebens-Mack J."/>
            <person name="Louveau T."/>
            <person name="Stephenson M.J."/>
            <person name="Osbourn A."/>
        </authorList>
    </citation>
    <scope>NUCLEOTIDE SEQUENCE</scope>
    <source>
        <strain evidence="10">S10</strain>
    </source>
</reference>
<keyword evidence="3" id="KW-0677">Repeat</keyword>
<keyword evidence="2 8" id="KW-0812">Transmembrane</keyword>
<protein>
    <submittedName>
        <fullName evidence="10">Ankyrin repeat-containing protein</fullName>
    </submittedName>
</protein>
<evidence type="ECO:0000256" key="8">
    <source>
        <dbReference type="SAM" id="Phobius"/>
    </source>
</evidence>
<feature type="compositionally biased region" description="Polar residues" evidence="7">
    <location>
        <begin position="44"/>
        <end position="54"/>
    </location>
</feature>
<dbReference type="PANTHER" id="PTHR24186">
    <property type="entry name" value="PROTEIN PHOSPHATASE 1 REGULATORY SUBUNIT"/>
    <property type="match status" value="1"/>
</dbReference>
<dbReference type="EMBL" id="JARAOO010000011">
    <property type="protein sequence ID" value="KAJ7950743.1"/>
    <property type="molecule type" value="Genomic_DNA"/>
</dbReference>
<keyword evidence="6 8" id="KW-0472">Membrane</keyword>
<dbReference type="PANTHER" id="PTHR24186:SF56">
    <property type="entry name" value="PGG DOMAIN-CONTAINING PROTEIN"/>
    <property type="match status" value="1"/>
</dbReference>
<evidence type="ECO:0000256" key="1">
    <source>
        <dbReference type="ARBA" id="ARBA00004141"/>
    </source>
</evidence>
<evidence type="ECO:0000256" key="2">
    <source>
        <dbReference type="ARBA" id="ARBA00022692"/>
    </source>
</evidence>
<comment type="subcellular location">
    <subcellularLocation>
        <location evidence="1">Membrane</location>
        <topology evidence="1">Multi-pass membrane protein</topology>
    </subcellularLocation>
</comment>
<feature type="transmembrane region" description="Helical" evidence="8">
    <location>
        <begin position="154"/>
        <end position="175"/>
    </location>
</feature>
<dbReference type="GO" id="GO:0005886">
    <property type="term" value="C:plasma membrane"/>
    <property type="evidence" value="ECO:0007669"/>
    <property type="project" value="TreeGrafter"/>
</dbReference>
<dbReference type="AlphaFoldDB" id="A0AAD7PCP2"/>
<evidence type="ECO:0000259" key="9">
    <source>
        <dbReference type="Pfam" id="PF13962"/>
    </source>
</evidence>
<name>A0AAD7PCP2_QUISA</name>
<evidence type="ECO:0000256" key="7">
    <source>
        <dbReference type="SAM" id="MobiDB-lite"/>
    </source>
</evidence>
<organism evidence="10 11">
    <name type="scientific">Quillaja saponaria</name>
    <name type="common">Soap bark tree</name>
    <dbReference type="NCBI Taxonomy" id="32244"/>
    <lineage>
        <taxon>Eukaryota</taxon>
        <taxon>Viridiplantae</taxon>
        <taxon>Streptophyta</taxon>
        <taxon>Embryophyta</taxon>
        <taxon>Tracheophyta</taxon>
        <taxon>Spermatophyta</taxon>
        <taxon>Magnoliopsida</taxon>
        <taxon>eudicotyledons</taxon>
        <taxon>Gunneridae</taxon>
        <taxon>Pentapetalae</taxon>
        <taxon>rosids</taxon>
        <taxon>fabids</taxon>
        <taxon>Fabales</taxon>
        <taxon>Quillajaceae</taxon>
        <taxon>Quillaja</taxon>
    </lineage>
</organism>
<accession>A0AAD7PCP2</accession>
<comment type="caution">
    <text evidence="10">The sequence shown here is derived from an EMBL/GenBank/DDBJ whole genome shotgun (WGS) entry which is preliminary data.</text>
</comment>
<dbReference type="Pfam" id="PF13962">
    <property type="entry name" value="PGG"/>
    <property type="match status" value="1"/>
</dbReference>
<dbReference type="KEGG" id="qsa:O6P43_026895"/>
<keyword evidence="4 8" id="KW-1133">Transmembrane helix</keyword>
<dbReference type="InterPro" id="IPR026961">
    <property type="entry name" value="PGG_dom"/>
</dbReference>
<evidence type="ECO:0000313" key="10">
    <source>
        <dbReference type="EMBL" id="KAJ7950743.1"/>
    </source>
</evidence>
<sequence length="249" mass="27596">MEVNSLNKMGITALDVLLLFHSEAGDLEIESILQQAGAKRANDVHSSLTSQSQESHQHDQVPESNITIEQSAVPTTHYRYRIDELGDFFTYKKGRDKASDVRTALLKLAVLMTTATYQCGLSPPGGVWEDDRHDVIPKQVAGTSVVGTKKEGSFFFFMLGNSIGFYTSLYMTNFLTSGFPLQLELQIRMLAITMTYVASMYTILPSHLTERIFTVLSFVIPLIILLAAIVFRKLKKGTGASHNTPQEGV</sequence>
<gene>
    <name evidence="10" type="ORF">O6P43_026895</name>
</gene>
<proteinExistence type="predicted"/>
<evidence type="ECO:0000256" key="3">
    <source>
        <dbReference type="ARBA" id="ARBA00022737"/>
    </source>
</evidence>
<feature type="region of interest" description="Disordered" evidence="7">
    <location>
        <begin position="43"/>
        <end position="68"/>
    </location>
</feature>
<feature type="transmembrane region" description="Helical" evidence="8">
    <location>
        <begin position="212"/>
        <end position="231"/>
    </location>
</feature>
<dbReference type="Proteomes" id="UP001163823">
    <property type="component" value="Chromosome 11"/>
</dbReference>
<keyword evidence="5" id="KW-0040">ANK repeat</keyword>
<feature type="domain" description="PGG" evidence="9">
    <location>
        <begin position="99"/>
        <end position="203"/>
    </location>
</feature>